<evidence type="ECO:0000256" key="2">
    <source>
        <dbReference type="ARBA" id="ARBA00022777"/>
    </source>
</evidence>
<organism evidence="5 6">
    <name type="scientific">Candidatus Pseudobacter hemicellulosilyticus</name>
    <dbReference type="NCBI Taxonomy" id="3121375"/>
    <lineage>
        <taxon>Bacteria</taxon>
        <taxon>Pseudomonadati</taxon>
        <taxon>Bacteroidota</taxon>
        <taxon>Chitinophagia</taxon>
        <taxon>Chitinophagales</taxon>
        <taxon>Chitinophagaceae</taxon>
        <taxon>Pseudobacter</taxon>
    </lineage>
</organism>
<dbReference type="InterPro" id="IPR003836">
    <property type="entry name" value="Glucokinase"/>
</dbReference>
<dbReference type="Gene3D" id="3.30.420.40">
    <property type="match status" value="1"/>
</dbReference>
<proteinExistence type="inferred from homology"/>
<dbReference type="GO" id="GO:0006096">
    <property type="term" value="P:glycolytic process"/>
    <property type="evidence" value="ECO:0007669"/>
    <property type="project" value="UniProtKB-UniRule"/>
</dbReference>
<reference evidence="5" key="1">
    <citation type="submission" date="2023-03" db="EMBL/GenBank/DDBJ databases">
        <title>Andean soil-derived lignocellulolytic bacterial consortium as a source of novel taxa and putative plastic-active enzymes.</title>
        <authorList>
            <person name="Diaz-Garcia L."/>
            <person name="Chuvochina M."/>
            <person name="Feuerriegel G."/>
            <person name="Bunk B."/>
            <person name="Sproer C."/>
            <person name="Streit W.R."/>
            <person name="Rodriguez L.M."/>
            <person name="Overmann J."/>
            <person name="Jimenez D.J."/>
        </authorList>
    </citation>
    <scope>NUCLEOTIDE SEQUENCE</scope>
    <source>
        <strain evidence="5">MAG 7</strain>
    </source>
</reference>
<dbReference type="EC" id="2.7.1.2" evidence="3"/>
<dbReference type="Proteomes" id="UP001220610">
    <property type="component" value="Chromosome"/>
</dbReference>
<feature type="binding site" evidence="3">
    <location>
        <begin position="33"/>
        <end position="38"/>
    </location>
    <ligand>
        <name>ATP</name>
        <dbReference type="ChEBI" id="CHEBI:30616"/>
    </ligand>
</feature>
<dbReference type="GO" id="GO:0005524">
    <property type="term" value="F:ATP binding"/>
    <property type="evidence" value="ECO:0007669"/>
    <property type="project" value="UniProtKB-UniRule"/>
</dbReference>
<evidence type="ECO:0000256" key="3">
    <source>
        <dbReference type="HAMAP-Rule" id="MF_00524"/>
    </source>
</evidence>
<dbReference type="NCBIfam" id="TIGR00749">
    <property type="entry name" value="glk"/>
    <property type="match status" value="1"/>
</dbReference>
<dbReference type="Gene3D" id="3.40.367.20">
    <property type="match status" value="1"/>
</dbReference>
<dbReference type="InterPro" id="IPR043129">
    <property type="entry name" value="ATPase_NBD"/>
</dbReference>
<dbReference type="CDD" id="cd24008">
    <property type="entry name" value="ASKHA_NBD_GLK"/>
    <property type="match status" value="1"/>
</dbReference>
<dbReference type="GO" id="GO:0005536">
    <property type="term" value="F:D-glucose binding"/>
    <property type="evidence" value="ECO:0007669"/>
    <property type="project" value="InterPro"/>
</dbReference>
<keyword evidence="3" id="KW-0324">Glycolysis</keyword>
<evidence type="ECO:0000313" key="5">
    <source>
        <dbReference type="EMBL" id="WEK34794.1"/>
    </source>
</evidence>
<keyword evidence="3" id="KW-0067">ATP-binding</keyword>
<dbReference type="GO" id="GO:0005737">
    <property type="term" value="C:cytoplasm"/>
    <property type="evidence" value="ECO:0007669"/>
    <property type="project" value="UniProtKB-SubCell"/>
</dbReference>
<dbReference type="PANTHER" id="PTHR47363">
    <property type="entry name" value="GLUCOKINASE"/>
    <property type="match status" value="1"/>
</dbReference>
<protein>
    <recommendedName>
        <fullName evidence="3">Glucokinase</fullName>
        <ecNumber evidence="3">2.7.1.2</ecNumber>
    </recommendedName>
    <alternativeName>
        <fullName evidence="3">Glucose kinase</fullName>
    </alternativeName>
</protein>
<gene>
    <name evidence="3 5" type="primary">glk</name>
    <name evidence="5" type="ORF">P0Y53_20090</name>
</gene>
<sequence>MTEKKETKKGLNIPLALPRRNEIPDKGIKVLAGDIGGTKTHLAIFEATRAGISMVTDTKYHSGRYKTLEEIIRSFLADTKLQPERICLGVAGPVLNGKVDLTNLNWELDCRSMARDLGIPQVSLINDLEATAYGLAGLEAEDVICLLPGDPASKGNMAILAPGTGLGEAGLFWNGHSYHPFPTEGGHCDFSPRTGMDMELCQYLQSKYKVVSWESVICGPGIYDIYRFLRDVQKREEPPFLSDNPEMQQHPSAAISTAAIERTSAICMETMDLWVRYVAHECANLVLKLKATGGLFLGGGIPPKVAPLLQEPIFYQHYMDCDRMEHLLEKVPIHIIRKDATALMGAAMYGAYGDW</sequence>
<dbReference type="HAMAP" id="MF_00524">
    <property type="entry name" value="Glucokinase"/>
    <property type="match status" value="1"/>
</dbReference>
<dbReference type="AlphaFoldDB" id="A0AAJ5WPB0"/>
<comment type="similarity">
    <text evidence="3 4">Belongs to the bacterial glucokinase family.</text>
</comment>
<keyword evidence="1 3" id="KW-0808">Transferase</keyword>
<dbReference type="SUPFAM" id="SSF53067">
    <property type="entry name" value="Actin-like ATPase domain"/>
    <property type="match status" value="1"/>
</dbReference>
<dbReference type="PANTHER" id="PTHR47363:SF1">
    <property type="entry name" value="GLUCOKINASE"/>
    <property type="match status" value="1"/>
</dbReference>
<name>A0AAJ5WPB0_9BACT</name>
<dbReference type="EMBL" id="CP119311">
    <property type="protein sequence ID" value="WEK34794.1"/>
    <property type="molecule type" value="Genomic_DNA"/>
</dbReference>
<dbReference type="Pfam" id="PF02685">
    <property type="entry name" value="Glucokinase"/>
    <property type="match status" value="1"/>
</dbReference>
<keyword evidence="2 3" id="KW-0418">Kinase</keyword>
<keyword evidence="3" id="KW-0963">Cytoplasm</keyword>
<dbReference type="GO" id="GO:0004340">
    <property type="term" value="F:glucokinase activity"/>
    <property type="evidence" value="ECO:0007669"/>
    <property type="project" value="UniProtKB-UniRule"/>
</dbReference>
<evidence type="ECO:0000313" key="6">
    <source>
        <dbReference type="Proteomes" id="UP001220610"/>
    </source>
</evidence>
<keyword evidence="3" id="KW-0547">Nucleotide-binding</keyword>
<evidence type="ECO:0000256" key="4">
    <source>
        <dbReference type="RuleBase" id="RU004046"/>
    </source>
</evidence>
<accession>A0AAJ5WPB0</accession>
<comment type="subcellular location">
    <subcellularLocation>
        <location evidence="3">Cytoplasm</location>
    </subcellularLocation>
</comment>
<comment type="catalytic activity">
    <reaction evidence="3">
        <text>D-glucose + ATP = D-glucose 6-phosphate + ADP + H(+)</text>
        <dbReference type="Rhea" id="RHEA:17825"/>
        <dbReference type="ChEBI" id="CHEBI:4167"/>
        <dbReference type="ChEBI" id="CHEBI:15378"/>
        <dbReference type="ChEBI" id="CHEBI:30616"/>
        <dbReference type="ChEBI" id="CHEBI:61548"/>
        <dbReference type="ChEBI" id="CHEBI:456216"/>
        <dbReference type="EC" id="2.7.1.2"/>
    </reaction>
</comment>
<evidence type="ECO:0000256" key="1">
    <source>
        <dbReference type="ARBA" id="ARBA00022679"/>
    </source>
</evidence>